<reference evidence="1" key="1">
    <citation type="submission" date="2021-06" db="EMBL/GenBank/DDBJ databases">
        <authorList>
            <person name="Kallberg Y."/>
            <person name="Tangrot J."/>
            <person name="Rosling A."/>
        </authorList>
    </citation>
    <scope>NUCLEOTIDE SEQUENCE</scope>
    <source>
        <strain evidence="1">MA461A</strain>
    </source>
</reference>
<evidence type="ECO:0000313" key="2">
    <source>
        <dbReference type="Proteomes" id="UP000789920"/>
    </source>
</evidence>
<name>A0ACA9KH33_9GLOM</name>
<accession>A0ACA9KH33</accession>
<gene>
    <name evidence="1" type="ORF">RPERSI_LOCUS592</name>
</gene>
<keyword evidence="2" id="KW-1185">Reference proteome</keyword>
<dbReference type="Proteomes" id="UP000789920">
    <property type="component" value="Unassembled WGS sequence"/>
</dbReference>
<evidence type="ECO:0000313" key="1">
    <source>
        <dbReference type="EMBL" id="CAG8471277.1"/>
    </source>
</evidence>
<proteinExistence type="predicted"/>
<protein>
    <submittedName>
        <fullName evidence="1">5280_t:CDS:1</fullName>
    </submittedName>
</protein>
<sequence>MSSCCNSLSIATPLISPPPSPPDECILNDEQKVLLNGESSQFQQSEGSKKMDLSKIEITNYAPGSQHRFRMRVCDVPKELMDLIKASEKMSLRVSKTTAALATGNLSVSSDIMGSTKDAVSICPNNSRVTSTPNQTQSTNIDDRGSIKKLVDKRRKIRKNPYPIKAPSKSSPGITLKVDVFTPFKEDPQALLHSDDPPASDPSTPLLFSDIFSSAEETSESSSRNNSKLLSKKRVKHRNKTKRTVSERKRKGNSLARVMADRGLLEATFTPVAIEGEAKTIRIPPPPPMQFEELMENIEQLDLDTNLLERINPKVNWKGQPLTISHLPHYNSLHSKEAYVASTLRLTPVQYLTSKNTLVSSARRYTQKSLPFRKSDAQKLLRIDVNKASKLWEFFMQCLPSGPTLSPRR</sequence>
<dbReference type="EMBL" id="CAJVQC010000458">
    <property type="protein sequence ID" value="CAG8471277.1"/>
    <property type="molecule type" value="Genomic_DNA"/>
</dbReference>
<comment type="caution">
    <text evidence="1">The sequence shown here is derived from an EMBL/GenBank/DDBJ whole genome shotgun (WGS) entry which is preliminary data.</text>
</comment>
<organism evidence="1 2">
    <name type="scientific">Racocetra persica</name>
    <dbReference type="NCBI Taxonomy" id="160502"/>
    <lineage>
        <taxon>Eukaryota</taxon>
        <taxon>Fungi</taxon>
        <taxon>Fungi incertae sedis</taxon>
        <taxon>Mucoromycota</taxon>
        <taxon>Glomeromycotina</taxon>
        <taxon>Glomeromycetes</taxon>
        <taxon>Diversisporales</taxon>
        <taxon>Gigasporaceae</taxon>
        <taxon>Racocetra</taxon>
    </lineage>
</organism>